<reference evidence="1" key="1">
    <citation type="submission" date="2013-12" db="EMBL/GenBank/DDBJ databases">
        <title>A Varibaculum cambriense genome reconstructed from a premature infant gut community with otherwise low bacterial novelty that shifts toward anaerobic metabolism during the third week of life.</title>
        <authorList>
            <person name="Brown C.T."/>
            <person name="Sharon I."/>
            <person name="Thomas B.C."/>
            <person name="Castelle C.J."/>
            <person name="Morowitz M.J."/>
            <person name="Banfield J.F."/>
        </authorList>
    </citation>
    <scope>NUCLEOTIDE SEQUENCE</scope>
</reference>
<feature type="non-terminal residue" evidence="1">
    <location>
        <position position="118"/>
    </location>
</feature>
<dbReference type="AlphaFoldDB" id="W1YP14"/>
<comment type="caution">
    <text evidence="1">The sequence shown here is derived from an EMBL/GenBank/DDBJ whole genome shotgun (WGS) entry which is preliminary data.</text>
</comment>
<dbReference type="EMBL" id="AZMM01001692">
    <property type="protein sequence ID" value="ETJ44278.1"/>
    <property type="molecule type" value="Genomic_DNA"/>
</dbReference>
<accession>W1YP14</accession>
<protein>
    <submittedName>
        <fullName evidence="1">Membrane protein-like protein</fullName>
    </submittedName>
</protein>
<evidence type="ECO:0000313" key="1">
    <source>
        <dbReference type="EMBL" id="ETJ44278.1"/>
    </source>
</evidence>
<proteinExistence type="predicted"/>
<sequence length="118" mass="13715">IPFKTAILPRSKERLIQIGRTMLSEELLRVPQMYYAIKKERVMVRIIEYGMSDVGQGQIKEILYGVGNQVLSHMDIEPMRQEINKAVYKGVTNWKATPLVILFGRCMLERQTASIFWL</sequence>
<dbReference type="InterPro" id="IPR007383">
    <property type="entry name" value="DUF445"/>
</dbReference>
<name>W1YP14_9ZZZZ</name>
<gene>
    <name evidence="1" type="ORF">Q604_UNBC01692G0001</name>
</gene>
<feature type="non-terminal residue" evidence="1">
    <location>
        <position position="1"/>
    </location>
</feature>
<dbReference type="Pfam" id="PF04286">
    <property type="entry name" value="DUF445"/>
    <property type="match status" value="1"/>
</dbReference>
<organism evidence="1">
    <name type="scientific">human gut metagenome</name>
    <dbReference type="NCBI Taxonomy" id="408170"/>
    <lineage>
        <taxon>unclassified sequences</taxon>
        <taxon>metagenomes</taxon>
        <taxon>organismal metagenomes</taxon>
    </lineage>
</organism>